<keyword evidence="3" id="KW-1185">Reference proteome</keyword>
<feature type="region of interest" description="Disordered" evidence="1">
    <location>
        <begin position="343"/>
        <end position="366"/>
    </location>
</feature>
<comment type="caution">
    <text evidence="2">The sequence shown here is derived from an EMBL/GenBank/DDBJ whole genome shotgun (WGS) entry which is preliminary data.</text>
</comment>
<feature type="region of interest" description="Disordered" evidence="1">
    <location>
        <begin position="735"/>
        <end position="768"/>
    </location>
</feature>
<organism evidence="2 3">
    <name type="scientific">Stephanodiscus triporus</name>
    <dbReference type="NCBI Taxonomy" id="2934178"/>
    <lineage>
        <taxon>Eukaryota</taxon>
        <taxon>Sar</taxon>
        <taxon>Stramenopiles</taxon>
        <taxon>Ochrophyta</taxon>
        <taxon>Bacillariophyta</taxon>
        <taxon>Coscinodiscophyceae</taxon>
        <taxon>Thalassiosirophycidae</taxon>
        <taxon>Stephanodiscales</taxon>
        <taxon>Stephanodiscaceae</taxon>
        <taxon>Stephanodiscus</taxon>
    </lineage>
</organism>
<feature type="compositionally biased region" description="Basic and acidic residues" evidence="1">
    <location>
        <begin position="343"/>
        <end position="353"/>
    </location>
</feature>
<dbReference type="EMBL" id="JALLAZ020000696">
    <property type="protein sequence ID" value="KAL3789182.1"/>
    <property type="molecule type" value="Genomic_DNA"/>
</dbReference>
<gene>
    <name evidence="2" type="ORF">ACHAW5_002441</name>
</gene>
<name>A0ABD3PN50_9STRA</name>
<evidence type="ECO:0000256" key="1">
    <source>
        <dbReference type="SAM" id="MobiDB-lite"/>
    </source>
</evidence>
<dbReference type="AlphaFoldDB" id="A0ABD3PN50"/>
<dbReference type="PANTHER" id="PTHR31827:SF1">
    <property type="entry name" value="EMB|CAB89363.1"/>
    <property type="match status" value="1"/>
</dbReference>
<accession>A0ABD3PN50</accession>
<evidence type="ECO:0000313" key="2">
    <source>
        <dbReference type="EMBL" id="KAL3789182.1"/>
    </source>
</evidence>
<evidence type="ECO:0000313" key="3">
    <source>
        <dbReference type="Proteomes" id="UP001530315"/>
    </source>
</evidence>
<dbReference type="Proteomes" id="UP001530315">
    <property type="component" value="Unassembled WGS sequence"/>
</dbReference>
<protein>
    <submittedName>
        <fullName evidence="2">Uncharacterized protein</fullName>
    </submittedName>
</protein>
<dbReference type="PANTHER" id="PTHR31827">
    <property type="entry name" value="EMB|CAB89363.1"/>
    <property type="match status" value="1"/>
</dbReference>
<proteinExistence type="predicted"/>
<sequence>MPANKRTNGNWTRKQNRRLGDLIRANVIDHKERRPAELFRITQQHFPDYISPGPDGRKAAIQRMRNKLINYEVDLENERSGLGDEENNMPAGVTAPPPAAPSPAPPMALPTAPATVHVEPPAPADDDAADLQELMGLVSLGEDGQTAGAIDLEERYPRIPTETGWCKDGRKRLIIDFRVPSQHMSNFKVTMPTDTSFLLQSRLPSYFLDAAARAFTKFDEADPDTYVYITGIRSTVENIVDFYGSDFDNMWSMGNLYELPFKCNPNPWQGIIWHTGCERLLHTRQRSSTVSEDAVHQQMPIMRLIFTSQEMQRSAAIVLANTIINHSPHQQQHVPSGLYAEQVRRNSREREGKQSGGYDDGRNGTCGLFGPPIRTMNYEDGAMGQRRGVKVDSYCSVAGVEVAAAEQHGDVTALRGGDLAAASSCSSKPQVGHPRKKKRICKFPRCSRTVKAQGHCQKHGAKIKRCKALGCTSQAQGSHEGYCKRHWRELLAPMDHRKKPQKEEKGDQMACEPVGSSVYDYILPASFAWKSEVGGGVKSPQKEHALEGRGVTDREDKQMELIPILKHLVENQSLDPGWHRTNERLARGIRPSKSLSTQLESWEKQLAVLEMALIAGTDTSRCLTQHMTSKVLAHAWGREKGFHKIMIEKHCSRRGELERKKRVDAGVPTIPEKRVAYKTNRDATKAAKKRKLEELSHEQLAHGITDSYGVAALPVPGGEVPMSVNIKLTQLNHRKRTPEQTFYAPDKGRSSAGRGKSRTVDYSRSETSNNQCQRYYLEQG</sequence>
<reference evidence="2 3" key="1">
    <citation type="submission" date="2024-10" db="EMBL/GenBank/DDBJ databases">
        <title>Updated reference genomes for cyclostephanoid diatoms.</title>
        <authorList>
            <person name="Roberts W.R."/>
            <person name="Alverson A.J."/>
        </authorList>
    </citation>
    <scope>NUCLEOTIDE SEQUENCE [LARGE SCALE GENOMIC DNA]</scope>
    <source>
        <strain evidence="2 3">AJA276-08</strain>
    </source>
</reference>
<feature type="compositionally biased region" description="Pro residues" evidence="1">
    <location>
        <begin position="95"/>
        <end position="106"/>
    </location>
</feature>
<feature type="region of interest" description="Disordered" evidence="1">
    <location>
        <begin position="80"/>
        <end position="106"/>
    </location>
</feature>